<proteinExistence type="predicted"/>
<evidence type="ECO:0000313" key="2">
    <source>
        <dbReference type="EMBL" id="COZ60438.1"/>
    </source>
</evidence>
<evidence type="ECO:0000256" key="1">
    <source>
        <dbReference type="SAM" id="MobiDB-lite"/>
    </source>
</evidence>
<feature type="region of interest" description="Disordered" evidence="1">
    <location>
        <begin position="1"/>
        <end position="23"/>
    </location>
</feature>
<name>A0A916P947_MYCTX</name>
<comment type="caution">
    <text evidence="2">The sequence shown here is derived from an EMBL/GenBank/DDBJ whole genome shotgun (WGS) entry which is preliminary data.</text>
</comment>
<protein>
    <submittedName>
        <fullName evidence="2">Uncharacterized protein</fullName>
    </submittedName>
</protein>
<accession>A0A916P947</accession>
<dbReference type="AlphaFoldDB" id="A0A916P947"/>
<dbReference type="EMBL" id="CSBK01002216">
    <property type="protein sequence ID" value="COZ60438.1"/>
    <property type="molecule type" value="Genomic_DNA"/>
</dbReference>
<dbReference type="AntiFam" id="ANF00112">
    <property type="entry name" value="Shadow ORF (opposite phnC)"/>
</dbReference>
<reference evidence="3" key="1">
    <citation type="submission" date="2015-03" db="EMBL/GenBank/DDBJ databases">
        <authorList>
            <consortium name="Pathogen Informatics"/>
        </authorList>
    </citation>
    <scope>NUCLEOTIDE SEQUENCE [LARGE SCALE GENOMIC DNA]</scope>
    <source>
        <strain evidence="3">N09902308</strain>
    </source>
</reference>
<evidence type="ECO:0000313" key="3">
    <source>
        <dbReference type="Proteomes" id="UP000039021"/>
    </source>
</evidence>
<organism evidence="2 3">
    <name type="scientific">Mycobacterium tuberculosis</name>
    <dbReference type="NCBI Taxonomy" id="1773"/>
    <lineage>
        <taxon>Bacteria</taxon>
        <taxon>Bacillati</taxon>
        <taxon>Actinomycetota</taxon>
        <taxon>Actinomycetes</taxon>
        <taxon>Mycobacteriales</taxon>
        <taxon>Mycobacteriaceae</taxon>
        <taxon>Mycobacterium</taxon>
        <taxon>Mycobacterium tuberculosis complex</taxon>
    </lineage>
</organism>
<gene>
    <name evidence="2" type="ORF">ERS007739_03943</name>
</gene>
<dbReference type="Proteomes" id="UP000039021">
    <property type="component" value="Unassembled WGS sequence"/>
</dbReference>
<sequence>MSRSFGAFSFTRSPAMRSSPDEISSSPAIIFSVVVLPQPEGPTRIRNSPSAMVRLRSRTAV</sequence>